<name>A0AAE4FT79_9CYAN</name>
<dbReference type="InterPro" id="IPR036388">
    <property type="entry name" value="WH-like_DNA-bd_sf"/>
</dbReference>
<dbReference type="InterPro" id="IPR012318">
    <property type="entry name" value="HTH_CRP"/>
</dbReference>
<dbReference type="PANTHER" id="PTHR24567">
    <property type="entry name" value="CRP FAMILY TRANSCRIPTIONAL REGULATORY PROTEIN"/>
    <property type="match status" value="1"/>
</dbReference>
<dbReference type="RefSeq" id="WP_322878656.1">
    <property type="nucleotide sequence ID" value="NZ_JAVMIP010000012.1"/>
</dbReference>
<reference evidence="6" key="1">
    <citation type="submission" date="2023-07" db="EMBL/GenBank/DDBJ databases">
        <authorList>
            <person name="Luz R."/>
            <person name="Cordeiro R."/>
            <person name="Fonseca A."/>
            <person name="Goncalves V."/>
        </authorList>
    </citation>
    <scope>NUCLEOTIDE SEQUENCE [LARGE SCALE GENOMIC DNA]</scope>
    <source>
        <strain evidence="6">BACA0444</strain>
    </source>
</reference>
<dbReference type="Gene3D" id="1.10.10.10">
    <property type="entry name" value="Winged helix-like DNA-binding domain superfamily/Winged helix DNA-binding domain"/>
    <property type="match status" value="1"/>
</dbReference>
<dbReference type="Proteomes" id="UP001268256">
    <property type="component" value="Unassembled WGS sequence"/>
</dbReference>
<dbReference type="GO" id="GO:0003677">
    <property type="term" value="F:DNA binding"/>
    <property type="evidence" value="ECO:0007669"/>
    <property type="project" value="UniProtKB-KW"/>
</dbReference>
<dbReference type="InterPro" id="IPR014710">
    <property type="entry name" value="RmlC-like_jellyroll"/>
</dbReference>
<dbReference type="PANTHER" id="PTHR24567:SF65">
    <property type="entry name" value="REGULATORY PROTEIN CYSR HOMOLOG"/>
    <property type="match status" value="1"/>
</dbReference>
<keyword evidence="2" id="KW-0238">DNA-binding</keyword>
<dbReference type="InterPro" id="IPR018335">
    <property type="entry name" value="Tscrpt_reg_HTH_Crp-type_CS"/>
</dbReference>
<keyword evidence="3" id="KW-0804">Transcription</keyword>
<dbReference type="GO" id="GO:0005829">
    <property type="term" value="C:cytosol"/>
    <property type="evidence" value="ECO:0007669"/>
    <property type="project" value="TreeGrafter"/>
</dbReference>
<evidence type="ECO:0000256" key="3">
    <source>
        <dbReference type="ARBA" id="ARBA00023163"/>
    </source>
</evidence>
<sequence>MPNYTPSHSFADSHIESLEAIYRHQVSTSPLPPKLHNFAAGDCIWLHPERIWVVGQGIVQLNLLHPSGDEVILGLAGPGMPFGSALTTLEAYQARALTAVELMSFTLTEVESSPNLNQSLFRGLSRRLRQVEAILAISSHRRIEDRLRHLLFLLRQEVGHPHPQGHRLAVRLTHQQLASAIGTSRVTITRLLGKLREENWLKLDRDRHLILTPALAPLSL</sequence>
<feature type="domain" description="HTH crp-type" evidence="4">
    <location>
        <begin position="141"/>
        <end position="214"/>
    </location>
</feature>
<evidence type="ECO:0000313" key="6">
    <source>
        <dbReference type="Proteomes" id="UP001268256"/>
    </source>
</evidence>
<proteinExistence type="predicted"/>
<evidence type="ECO:0000256" key="1">
    <source>
        <dbReference type="ARBA" id="ARBA00023015"/>
    </source>
</evidence>
<dbReference type="InterPro" id="IPR050397">
    <property type="entry name" value="Env_Response_Regulators"/>
</dbReference>
<dbReference type="GO" id="GO:0003700">
    <property type="term" value="F:DNA-binding transcription factor activity"/>
    <property type="evidence" value="ECO:0007669"/>
    <property type="project" value="InterPro"/>
</dbReference>
<dbReference type="PROSITE" id="PS51063">
    <property type="entry name" value="HTH_CRP_2"/>
    <property type="match status" value="1"/>
</dbReference>
<gene>
    <name evidence="5" type="ORF">RIF25_11405</name>
</gene>
<keyword evidence="6" id="KW-1185">Reference proteome</keyword>
<dbReference type="PROSITE" id="PS00042">
    <property type="entry name" value="HTH_CRP_1"/>
    <property type="match status" value="1"/>
</dbReference>
<protein>
    <submittedName>
        <fullName evidence="5">Crp/Fnr family transcriptional regulator</fullName>
    </submittedName>
</protein>
<dbReference type="SUPFAM" id="SSF46785">
    <property type="entry name" value="Winged helix' DNA-binding domain"/>
    <property type="match status" value="1"/>
</dbReference>
<dbReference type="AlphaFoldDB" id="A0AAE4FT79"/>
<dbReference type="SMART" id="SM00419">
    <property type="entry name" value="HTH_CRP"/>
    <property type="match status" value="1"/>
</dbReference>
<evidence type="ECO:0000256" key="2">
    <source>
        <dbReference type="ARBA" id="ARBA00023125"/>
    </source>
</evidence>
<dbReference type="InterPro" id="IPR036390">
    <property type="entry name" value="WH_DNA-bd_sf"/>
</dbReference>
<dbReference type="Gene3D" id="2.60.120.10">
    <property type="entry name" value="Jelly Rolls"/>
    <property type="match status" value="1"/>
</dbReference>
<dbReference type="Pfam" id="PF13545">
    <property type="entry name" value="HTH_Crp_2"/>
    <property type="match status" value="1"/>
</dbReference>
<dbReference type="SUPFAM" id="SSF51206">
    <property type="entry name" value="cAMP-binding domain-like"/>
    <property type="match status" value="1"/>
</dbReference>
<evidence type="ECO:0000313" key="5">
    <source>
        <dbReference type="EMBL" id="MDS3861413.1"/>
    </source>
</evidence>
<organism evidence="5 6">
    <name type="scientific">Pseudocalidococcus azoricus BACA0444</name>
    <dbReference type="NCBI Taxonomy" id="2918990"/>
    <lineage>
        <taxon>Bacteria</taxon>
        <taxon>Bacillati</taxon>
        <taxon>Cyanobacteriota</taxon>
        <taxon>Cyanophyceae</taxon>
        <taxon>Acaryochloridales</taxon>
        <taxon>Thermosynechococcaceae</taxon>
        <taxon>Pseudocalidococcus</taxon>
        <taxon>Pseudocalidococcus azoricus</taxon>
    </lineage>
</organism>
<accession>A0AAE4FT79</accession>
<dbReference type="InterPro" id="IPR018490">
    <property type="entry name" value="cNMP-bd_dom_sf"/>
</dbReference>
<dbReference type="EMBL" id="JAVMIP010000012">
    <property type="protein sequence ID" value="MDS3861413.1"/>
    <property type="molecule type" value="Genomic_DNA"/>
</dbReference>
<keyword evidence="1" id="KW-0805">Transcription regulation</keyword>
<comment type="caution">
    <text evidence="5">The sequence shown here is derived from an EMBL/GenBank/DDBJ whole genome shotgun (WGS) entry which is preliminary data.</text>
</comment>
<evidence type="ECO:0000259" key="4">
    <source>
        <dbReference type="PROSITE" id="PS51063"/>
    </source>
</evidence>
<dbReference type="CDD" id="cd00092">
    <property type="entry name" value="HTH_CRP"/>
    <property type="match status" value="1"/>
</dbReference>